<protein>
    <submittedName>
        <fullName evidence="1">Uncharacterized protein</fullName>
    </submittedName>
</protein>
<gene>
    <name evidence="1" type="ORF">LX99_04889</name>
</gene>
<comment type="caution">
    <text evidence="1">The sequence shown here is derived from an EMBL/GenBank/DDBJ whole genome shotgun (WGS) entry which is preliminary data.</text>
</comment>
<keyword evidence="2" id="KW-1185">Reference proteome</keyword>
<reference evidence="1 2" key="1">
    <citation type="submission" date="2018-05" db="EMBL/GenBank/DDBJ databases">
        <title>Genomic Encyclopedia of Archaeal and Bacterial Type Strains, Phase II (KMG-II): from individual species to whole genera.</title>
        <authorList>
            <person name="Goeker M."/>
        </authorList>
    </citation>
    <scope>NUCLEOTIDE SEQUENCE [LARGE SCALE GENOMIC DNA]</scope>
    <source>
        <strain evidence="1 2">DSM 19975</strain>
    </source>
</reference>
<evidence type="ECO:0000313" key="1">
    <source>
        <dbReference type="EMBL" id="PWK67669.1"/>
    </source>
</evidence>
<proteinExistence type="predicted"/>
<dbReference type="AlphaFoldDB" id="A0A316GUE2"/>
<dbReference type="RefSeq" id="WP_109610690.1">
    <property type="nucleotide sequence ID" value="NZ_QGHA01000018.1"/>
</dbReference>
<dbReference type="Proteomes" id="UP000245678">
    <property type="component" value="Unassembled WGS sequence"/>
</dbReference>
<evidence type="ECO:0000313" key="2">
    <source>
        <dbReference type="Proteomes" id="UP000245678"/>
    </source>
</evidence>
<accession>A0A316GUE2</accession>
<sequence>MSYLNKILNNCKQATLLIEKKQFKKLSLREGIELHIHLAGCRFCRLYNKQSHMINDMMQQLYQDPLKNDLKLDEAFKAGLKARIEAGLKQ</sequence>
<name>A0A316GUE2_9SPHI</name>
<organism evidence="1 2">
    <name type="scientific">Mucilaginibacter oryzae</name>
    <dbReference type="NCBI Taxonomy" id="468058"/>
    <lineage>
        <taxon>Bacteria</taxon>
        <taxon>Pseudomonadati</taxon>
        <taxon>Bacteroidota</taxon>
        <taxon>Sphingobacteriia</taxon>
        <taxon>Sphingobacteriales</taxon>
        <taxon>Sphingobacteriaceae</taxon>
        <taxon>Mucilaginibacter</taxon>
    </lineage>
</organism>
<dbReference type="EMBL" id="QGHA01000018">
    <property type="protein sequence ID" value="PWK67669.1"/>
    <property type="molecule type" value="Genomic_DNA"/>
</dbReference>